<evidence type="ECO:0000256" key="7">
    <source>
        <dbReference type="ARBA" id="ARBA00022795"/>
    </source>
</evidence>
<keyword evidence="8" id="KW-0653">Protein transport</keyword>
<comment type="caution">
    <text evidence="11">The sequence shown here is derived from an EMBL/GenBank/DDBJ whole genome shotgun (WGS) entry which is preliminary data.</text>
</comment>
<organism evidence="11 12">
    <name type="scientific">Parazoarcus communis SWub3 = DSM 12120</name>
    <dbReference type="NCBI Taxonomy" id="1121029"/>
    <lineage>
        <taxon>Bacteria</taxon>
        <taxon>Pseudomonadati</taxon>
        <taxon>Pseudomonadota</taxon>
        <taxon>Betaproteobacteria</taxon>
        <taxon>Rhodocyclales</taxon>
        <taxon>Zoogloeaceae</taxon>
        <taxon>Parazoarcus</taxon>
    </lineage>
</organism>
<evidence type="ECO:0000256" key="8">
    <source>
        <dbReference type="ARBA" id="ARBA00022927"/>
    </source>
</evidence>
<feature type="domain" description="Flagellar assembly protein FliH/Type III secretion system HrpE" evidence="10">
    <location>
        <begin position="88"/>
        <end position="211"/>
    </location>
</feature>
<dbReference type="PANTHER" id="PTHR34982:SF1">
    <property type="entry name" value="FLAGELLAR ASSEMBLY PROTEIN FLIH"/>
    <property type="match status" value="1"/>
</dbReference>
<dbReference type="PANTHER" id="PTHR34982">
    <property type="entry name" value="YOP PROTEINS TRANSLOCATION PROTEIN L"/>
    <property type="match status" value="1"/>
</dbReference>
<evidence type="ECO:0000256" key="2">
    <source>
        <dbReference type="ARBA" id="ARBA00004496"/>
    </source>
</evidence>
<keyword evidence="12" id="KW-1185">Reference proteome</keyword>
<evidence type="ECO:0000259" key="10">
    <source>
        <dbReference type="Pfam" id="PF02108"/>
    </source>
</evidence>
<keyword evidence="7" id="KW-1005">Bacterial flagellum biogenesis</keyword>
<sequence>MSANMKPWRPFRFPPLKTAQGEQAFDLADVQQAVSEGFREGMEKGYQEGLDQGQQAGHSEGFNVGRAEGLRQGQEEGRRDGRHEFELAVRPLEAIQAAFREHVDAYEARRRQELLELVRKVARQVIRCELTLNPAQLLTLVEEALTAMPASGEDEIEVRLNPEEFARIRDVAPERAQRWRLVPDPRLELGECRVLTPQAEADIGCQQRLDSCMDALAQHLTVEPS</sequence>
<evidence type="ECO:0000313" key="11">
    <source>
        <dbReference type="EMBL" id="PZA16920.1"/>
    </source>
</evidence>
<protein>
    <recommendedName>
        <fullName evidence="4">Flagellar assembly protein FliH</fullName>
    </recommendedName>
</protein>
<dbReference type="GO" id="GO:0009288">
    <property type="term" value="C:bacterial-type flagellum"/>
    <property type="evidence" value="ECO:0007669"/>
    <property type="project" value="InterPro"/>
</dbReference>
<dbReference type="InterPro" id="IPR051472">
    <property type="entry name" value="T3SS_Stator/FliH"/>
</dbReference>
<keyword evidence="9" id="KW-1006">Bacterial flagellum protein export</keyword>
<keyword evidence="6" id="KW-0963">Cytoplasm</keyword>
<evidence type="ECO:0000256" key="4">
    <source>
        <dbReference type="ARBA" id="ARBA00016507"/>
    </source>
</evidence>
<gene>
    <name evidence="11" type="ORF">DNK49_09760</name>
</gene>
<dbReference type="GO" id="GO:0044781">
    <property type="term" value="P:bacterial-type flagellum organization"/>
    <property type="evidence" value="ECO:0007669"/>
    <property type="project" value="UniProtKB-KW"/>
</dbReference>
<dbReference type="AlphaFoldDB" id="A0A323UZ16"/>
<dbReference type="OrthoDB" id="6397640at2"/>
<evidence type="ECO:0000256" key="1">
    <source>
        <dbReference type="ARBA" id="ARBA00003041"/>
    </source>
</evidence>
<dbReference type="GO" id="GO:0005829">
    <property type="term" value="C:cytosol"/>
    <property type="evidence" value="ECO:0007669"/>
    <property type="project" value="TreeGrafter"/>
</dbReference>
<dbReference type="Pfam" id="PF02108">
    <property type="entry name" value="FliH"/>
    <property type="match status" value="1"/>
</dbReference>
<keyword evidence="5" id="KW-0813">Transport</keyword>
<dbReference type="EMBL" id="QKOE01000005">
    <property type="protein sequence ID" value="PZA16920.1"/>
    <property type="molecule type" value="Genomic_DNA"/>
</dbReference>
<dbReference type="InterPro" id="IPR018035">
    <property type="entry name" value="Flagellar_FliH/T3SS_HrpE"/>
</dbReference>
<reference evidence="11 12" key="1">
    <citation type="submission" date="2018-06" db="EMBL/GenBank/DDBJ databases">
        <title>Azoarcus communis strain SWub3 genome.</title>
        <authorList>
            <person name="Zorraquino Salvo V."/>
            <person name="Toubiana D."/>
            <person name="Blumwald E."/>
        </authorList>
    </citation>
    <scope>NUCLEOTIDE SEQUENCE [LARGE SCALE GENOMIC DNA]</scope>
    <source>
        <strain evidence="11 12">SWub3</strain>
    </source>
</reference>
<name>A0A323UZ16_9RHOO</name>
<comment type="function">
    <text evidence="1">Needed for flagellar regrowth and assembly.</text>
</comment>
<accession>A0A323UZ16</accession>
<dbReference type="GO" id="GO:0003774">
    <property type="term" value="F:cytoskeletal motor activity"/>
    <property type="evidence" value="ECO:0007669"/>
    <property type="project" value="InterPro"/>
</dbReference>
<dbReference type="RefSeq" id="WP_110524144.1">
    <property type="nucleotide sequence ID" value="NZ_QKOE01000005.1"/>
</dbReference>
<keyword evidence="11" id="KW-0966">Cell projection</keyword>
<comment type="subcellular location">
    <subcellularLocation>
        <location evidence="2">Cytoplasm</location>
    </subcellularLocation>
</comment>
<proteinExistence type="inferred from homology"/>
<dbReference type="GO" id="GO:0071973">
    <property type="term" value="P:bacterial-type flagellum-dependent cell motility"/>
    <property type="evidence" value="ECO:0007669"/>
    <property type="project" value="InterPro"/>
</dbReference>
<dbReference type="PRINTS" id="PR01003">
    <property type="entry name" value="FLGFLIH"/>
</dbReference>
<dbReference type="GO" id="GO:0015031">
    <property type="term" value="P:protein transport"/>
    <property type="evidence" value="ECO:0007669"/>
    <property type="project" value="UniProtKB-KW"/>
</dbReference>
<evidence type="ECO:0000256" key="3">
    <source>
        <dbReference type="ARBA" id="ARBA00006602"/>
    </source>
</evidence>
<evidence type="ECO:0000256" key="6">
    <source>
        <dbReference type="ARBA" id="ARBA00022490"/>
    </source>
</evidence>
<comment type="similarity">
    <text evidence="3">Belongs to the FliH family.</text>
</comment>
<keyword evidence="11" id="KW-0282">Flagellum</keyword>
<evidence type="ECO:0000313" key="12">
    <source>
        <dbReference type="Proteomes" id="UP000248259"/>
    </source>
</evidence>
<evidence type="ECO:0000256" key="9">
    <source>
        <dbReference type="ARBA" id="ARBA00023225"/>
    </source>
</evidence>
<evidence type="ECO:0000256" key="5">
    <source>
        <dbReference type="ARBA" id="ARBA00022448"/>
    </source>
</evidence>
<dbReference type="InterPro" id="IPR000563">
    <property type="entry name" value="Flag_FliH"/>
</dbReference>
<dbReference type="Proteomes" id="UP000248259">
    <property type="component" value="Unassembled WGS sequence"/>
</dbReference>
<keyword evidence="11" id="KW-0969">Cilium</keyword>
<dbReference type="NCBIfam" id="NF009925">
    <property type="entry name" value="PRK13386.1"/>
    <property type="match status" value="1"/>
</dbReference>